<feature type="region of interest" description="Disordered" evidence="1">
    <location>
        <begin position="1"/>
        <end position="34"/>
    </location>
</feature>
<sequence length="150" mass="16518">MADRQMARTGRQRPDDRATGPPTREEGRRHKEGALSKKVWGITSGTDRVVQRESVDGEILTSGNQGQRLLLTLALHAKNPQLRAEAGPDFTSTASNIPANQACKMGLRRRDLRKELSGSLGQGEGDTWTSFLTQMLFLLHSELPLPDELG</sequence>
<evidence type="ECO:0000313" key="2">
    <source>
        <dbReference type="EMBL" id="VEL13875.1"/>
    </source>
</evidence>
<comment type="caution">
    <text evidence="2">The sequence shown here is derived from an EMBL/GenBank/DDBJ whole genome shotgun (WGS) entry which is preliminary data.</text>
</comment>
<reference evidence="2" key="1">
    <citation type="submission" date="2018-11" db="EMBL/GenBank/DDBJ databases">
        <authorList>
            <consortium name="Pathogen Informatics"/>
        </authorList>
    </citation>
    <scope>NUCLEOTIDE SEQUENCE</scope>
</reference>
<name>A0A3S5A7H0_9PLAT</name>
<dbReference type="Proteomes" id="UP000784294">
    <property type="component" value="Unassembled WGS sequence"/>
</dbReference>
<proteinExistence type="predicted"/>
<gene>
    <name evidence="2" type="ORF">PXEA_LOCUS7315</name>
</gene>
<dbReference type="AlphaFoldDB" id="A0A3S5A7H0"/>
<accession>A0A3S5A7H0</accession>
<evidence type="ECO:0000313" key="3">
    <source>
        <dbReference type="Proteomes" id="UP000784294"/>
    </source>
</evidence>
<protein>
    <submittedName>
        <fullName evidence="2">Uncharacterized protein</fullName>
    </submittedName>
</protein>
<evidence type="ECO:0000256" key="1">
    <source>
        <dbReference type="SAM" id="MobiDB-lite"/>
    </source>
</evidence>
<keyword evidence="3" id="KW-1185">Reference proteome</keyword>
<organism evidence="2 3">
    <name type="scientific">Protopolystoma xenopodis</name>
    <dbReference type="NCBI Taxonomy" id="117903"/>
    <lineage>
        <taxon>Eukaryota</taxon>
        <taxon>Metazoa</taxon>
        <taxon>Spiralia</taxon>
        <taxon>Lophotrochozoa</taxon>
        <taxon>Platyhelminthes</taxon>
        <taxon>Monogenea</taxon>
        <taxon>Polyopisthocotylea</taxon>
        <taxon>Polystomatidea</taxon>
        <taxon>Polystomatidae</taxon>
        <taxon>Protopolystoma</taxon>
    </lineage>
</organism>
<dbReference type="EMBL" id="CAAALY010019238">
    <property type="protein sequence ID" value="VEL13875.1"/>
    <property type="molecule type" value="Genomic_DNA"/>
</dbReference>